<keyword evidence="3" id="KW-0238">DNA-binding</keyword>
<dbReference type="InterPro" id="IPR015300">
    <property type="entry name" value="DNA-bd_pseudobarrel_sf"/>
</dbReference>
<evidence type="ECO:0000256" key="2">
    <source>
        <dbReference type="ARBA" id="ARBA00023015"/>
    </source>
</evidence>
<dbReference type="Gramene" id="rna13020">
    <property type="protein sequence ID" value="RHN65202.1"/>
    <property type="gene ID" value="gene13020"/>
</dbReference>
<proteinExistence type="predicted"/>
<dbReference type="GO" id="GO:0003677">
    <property type="term" value="F:DNA binding"/>
    <property type="evidence" value="ECO:0007669"/>
    <property type="project" value="UniProtKB-KW"/>
</dbReference>
<dbReference type="InterPro" id="IPR003340">
    <property type="entry name" value="B3_DNA-bd"/>
</dbReference>
<feature type="domain" description="TF-B3" evidence="6">
    <location>
        <begin position="246"/>
        <end position="339"/>
    </location>
</feature>
<evidence type="ECO:0000256" key="1">
    <source>
        <dbReference type="ARBA" id="ARBA00004123"/>
    </source>
</evidence>
<dbReference type="InterPro" id="IPR050655">
    <property type="entry name" value="Plant_B3_domain"/>
</dbReference>
<dbReference type="PROSITE" id="PS50863">
    <property type="entry name" value="B3"/>
    <property type="match status" value="2"/>
</dbReference>
<dbReference type="SUPFAM" id="SSF101936">
    <property type="entry name" value="DNA-binding pseudobarrel domain"/>
    <property type="match status" value="2"/>
</dbReference>
<dbReference type="SMART" id="SM01019">
    <property type="entry name" value="B3"/>
    <property type="match status" value="2"/>
</dbReference>
<dbReference type="CDD" id="cd10017">
    <property type="entry name" value="B3_DNA"/>
    <property type="match status" value="2"/>
</dbReference>
<evidence type="ECO:0000256" key="3">
    <source>
        <dbReference type="ARBA" id="ARBA00023125"/>
    </source>
</evidence>
<dbReference type="GO" id="GO:0005634">
    <property type="term" value="C:nucleus"/>
    <property type="evidence" value="ECO:0007669"/>
    <property type="project" value="UniProtKB-SubCell"/>
</dbReference>
<evidence type="ECO:0000256" key="5">
    <source>
        <dbReference type="ARBA" id="ARBA00023242"/>
    </source>
</evidence>
<comment type="caution">
    <text evidence="7">The sequence shown here is derived from an EMBL/GenBank/DDBJ whole genome shotgun (WGS) entry which is preliminary data.</text>
</comment>
<dbReference type="PANTHER" id="PTHR31920">
    <property type="entry name" value="B3 DOMAIN-CONTAINING"/>
    <property type="match status" value="1"/>
</dbReference>
<keyword evidence="4" id="KW-0804">Transcription</keyword>
<reference evidence="8" key="1">
    <citation type="journal article" date="2018" name="Nat. Plants">
        <title>Whole-genome landscape of Medicago truncatula symbiotic genes.</title>
        <authorList>
            <person name="Pecrix Y."/>
            <person name="Staton S.E."/>
            <person name="Sallet E."/>
            <person name="Lelandais-Briere C."/>
            <person name="Moreau S."/>
            <person name="Carrere S."/>
            <person name="Blein T."/>
            <person name="Jardinaud M.F."/>
            <person name="Latrasse D."/>
            <person name="Zouine M."/>
            <person name="Zahm M."/>
            <person name="Kreplak J."/>
            <person name="Mayjonade B."/>
            <person name="Satge C."/>
            <person name="Perez M."/>
            <person name="Cauet S."/>
            <person name="Marande W."/>
            <person name="Chantry-Darmon C."/>
            <person name="Lopez-Roques C."/>
            <person name="Bouchez O."/>
            <person name="Berard A."/>
            <person name="Debelle F."/>
            <person name="Munos S."/>
            <person name="Bendahmane A."/>
            <person name="Berges H."/>
            <person name="Niebel A."/>
            <person name="Buitink J."/>
            <person name="Frugier F."/>
            <person name="Benhamed M."/>
            <person name="Crespi M."/>
            <person name="Gouzy J."/>
            <person name="Gamas P."/>
        </authorList>
    </citation>
    <scope>NUCLEOTIDE SEQUENCE [LARGE SCALE GENOMIC DNA]</scope>
    <source>
        <strain evidence="8">cv. Jemalong A17</strain>
    </source>
</reference>
<dbReference type="PANTHER" id="PTHR31920:SF37">
    <property type="entry name" value="B3 DOMAIN-CONTAINING TRANSCRIPTION FACTOR VRN1"/>
    <property type="match status" value="1"/>
</dbReference>
<dbReference type="Pfam" id="PF02362">
    <property type="entry name" value="B3"/>
    <property type="match status" value="2"/>
</dbReference>
<gene>
    <name evidence="7" type="ORF">MtrunA17_Chr3g0077381</name>
</gene>
<protein>
    <submittedName>
        <fullName evidence="7">Putative transcription factor B3-Domain family</fullName>
    </submittedName>
</protein>
<comment type="subcellular location">
    <subcellularLocation>
        <location evidence="1">Nucleus</location>
    </subcellularLocation>
</comment>
<keyword evidence="2" id="KW-0805">Transcription regulation</keyword>
<evidence type="ECO:0000313" key="8">
    <source>
        <dbReference type="Proteomes" id="UP000265566"/>
    </source>
</evidence>
<accession>A0A396II00</accession>
<evidence type="ECO:0000259" key="6">
    <source>
        <dbReference type="PROSITE" id="PS50863"/>
    </source>
</evidence>
<organism evidence="7 8">
    <name type="scientific">Medicago truncatula</name>
    <name type="common">Barrel medic</name>
    <name type="synonym">Medicago tribuloides</name>
    <dbReference type="NCBI Taxonomy" id="3880"/>
    <lineage>
        <taxon>Eukaryota</taxon>
        <taxon>Viridiplantae</taxon>
        <taxon>Streptophyta</taxon>
        <taxon>Embryophyta</taxon>
        <taxon>Tracheophyta</taxon>
        <taxon>Spermatophyta</taxon>
        <taxon>Magnoliopsida</taxon>
        <taxon>eudicotyledons</taxon>
        <taxon>Gunneridae</taxon>
        <taxon>Pentapetalae</taxon>
        <taxon>rosids</taxon>
        <taxon>fabids</taxon>
        <taxon>Fabales</taxon>
        <taxon>Fabaceae</taxon>
        <taxon>Papilionoideae</taxon>
        <taxon>50 kb inversion clade</taxon>
        <taxon>NPAAA clade</taxon>
        <taxon>Hologalegina</taxon>
        <taxon>IRL clade</taxon>
        <taxon>Trifolieae</taxon>
        <taxon>Medicago</taxon>
    </lineage>
</organism>
<feature type="domain" description="TF-B3" evidence="6">
    <location>
        <begin position="36"/>
        <end position="112"/>
    </location>
</feature>
<dbReference type="Proteomes" id="UP000265566">
    <property type="component" value="Chromosome 3"/>
</dbReference>
<dbReference type="Gene3D" id="2.40.330.10">
    <property type="entry name" value="DNA-binding pseudobarrel domain"/>
    <property type="match status" value="2"/>
</dbReference>
<sequence>MLPKFEPTWVGLVVLTWDQGVCFSLRFEVRLSLVQIPDEFITRFGNELDNVATITVPDGREWDMELKKCGGQVFFCNNWQHFAEYYSISYGCYLDFKYEGNSNFVVVIYDPTFVEISYPFKTSSTNGDQSIKGPNSDSKRANCAVGEFNPKNPYFHSKSIKGIFAYVPSGFAKKYLMLMVPFMLQNYQGKYKFARENNLLEGVTYVFELIKRKPVVVVLQVTASCTPPQGRSSQSLTEKEVRESEHFKMDILPSPIHDKEIRISDEFITRFGIELKNVATVTATDGRDWRMRLKKHGNDIFFYNEWQEFAKYYSLGCGCYLSFKYEGNSKFSVVIFDVTSVEICYPLKTPSTNGETNTQCPTPRKSSRVETIGSQVIKLKIRFGHAFKSAEVAANEFNPKNPYFWLKNVTAKFAQKYLMPNVPIALQNSQGKHWKVHCILYNPKSFS</sequence>
<dbReference type="EMBL" id="PSQE01000003">
    <property type="protein sequence ID" value="RHN65202.1"/>
    <property type="molecule type" value="Genomic_DNA"/>
</dbReference>
<evidence type="ECO:0000313" key="7">
    <source>
        <dbReference type="EMBL" id="RHN65202.1"/>
    </source>
</evidence>
<keyword evidence="5" id="KW-0539">Nucleus</keyword>
<evidence type="ECO:0000256" key="4">
    <source>
        <dbReference type="ARBA" id="ARBA00023163"/>
    </source>
</evidence>
<dbReference type="AlphaFoldDB" id="A0A396II00"/>
<name>A0A396II00_MEDTR</name>